<gene>
    <name evidence="2" type="ORF">JVT61DRAFT_4859</name>
</gene>
<comment type="caution">
    <text evidence="2">The sequence shown here is derived from an EMBL/GenBank/DDBJ whole genome shotgun (WGS) entry which is preliminary data.</text>
</comment>
<evidence type="ECO:0000313" key="2">
    <source>
        <dbReference type="EMBL" id="KAG6374205.1"/>
    </source>
</evidence>
<dbReference type="AlphaFoldDB" id="A0A8I2YLU5"/>
<name>A0A8I2YLU5_9AGAM</name>
<accession>A0A8I2YLU5</accession>
<dbReference type="PANTHER" id="PTHR33840:SF1">
    <property type="entry name" value="TLE1 PHOSPHOLIPASE DOMAIN-CONTAINING PROTEIN"/>
    <property type="match status" value="1"/>
</dbReference>
<organism evidence="2 3">
    <name type="scientific">Boletus reticuloceps</name>
    <dbReference type="NCBI Taxonomy" id="495285"/>
    <lineage>
        <taxon>Eukaryota</taxon>
        <taxon>Fungi</taxon>
        <taxon>Dikarya</taxon>
        <taxon>Basidiomycota</taxon>
        <taxon>Agaricomycotina</taxon>
        <taxon>Agaricomycetes</taxon>
        <taxon>Agaricomycetidae</taxon>
        <taxon>Boletales</taxon>
        <taxon>Boletineae</taxon>
        <taxon>Boletaceae</taxon>
        <taxon>Boletoideae</taxon>
        <taxon>Boletus</taxon>
    </lineage>
</organism>
<protein>
    <recommendedName>
        <fullName evidence="1">T6SS Phospholipase effector Tle1-like catalytic domain-containing protein</fullName>
    </recommendedName>
</protein>
<dbReference type="SUPFAM" id="SSF48371">
    <property type="entry name" value="ARM repeat"/>
    <property type="match status" value="1"/>
</dbReference>
<dbReference type="Proteomes" id="UP000683000">
    <property type="component" value="Unassembled WGS sequence"/>
</dbReference>
<evidence type="ECO:0000313" key="3">
    <source>
        <dbReference type="Proteomes" id="UP000683000"/>
    </source>
</evidence>
<dbReference type="InterPro" id="IPR018712">
    <property type="entry name" value="Tle1-like_cat"/>
</dbReference>
<dbReference type="InterPro" id="IPR016024">
    <property type="entry name" value="ARM-type_fold"/>
</dbReference>
<feature type="domain" description="T6SS Phospholipase effector Tle1-like catalytic" evidence="1">
    <location>
        <begin position="25"/>
        <end position="301"/>
    </location>
</feature>
<proteinExistence type="predicted"/>
<keyword evidence="3" id="KW-1185">Reference proteome</keyword>
<sequence length="1056" mass="118596">MATQEGSTRTSRTFKCPQHTSTSSRNLVVCIDGTSNQFGIKNTNIVELYSHITKSDKQLTYYSSGLGTIAKVARGSLPHQLSNNLDITIGRNLHKVIMASYRWLSDNYQDGDRIFLFGYSRGAYQVRALAGMIARVGLLLPGNNEQIPFAFELYSKTDDDDPSLARPASIISQPVTKESKKKAKYAELARTFQRTFCRSNVHVHFVGVWDTVSSVGLGRSRTLSCTTTSCEHICYFRHALALDERRVKFLPEYVYGGRSSCSDDGRIKEVWFAGCHADVGGGNRRNEKLQSGDIPLLWMRSQAIAAGLEMQPADVMWKIDDLNKRITSSLHPGWWLLELLPLKRLLYYNSDRNTFRPHLGGPRRILPGQKVHVSALFKNNYKPYAHFYNNPEGWPEPMFWNDANSHRRLQNLSDLWEKDIFDERSIQTLLDDLKRGQPNLDALDRLAFMASFDACKAAISGYKDAKQILSTFLKSKDRLIRLSTAVTYCELGWDWPLQTTDGELVQQITEDVSELLNGDTDHRRACIYMPSLCKQPDLKAGLISKENLKQLVKFCDSARIVKDEEGTSTVAFHSAQALSMLMKLDVGLAYRLIDIDAVTDITEALRSNCSPALVSVLSVVDALAKHESARGTMGPTVATLLKLVKQFDDFVAPAATRVLCSLLPEDDLRQTMLHFGALSTFLDMLDRCSDETKQVTCRALVEFAQYDDVRHMLSQDGYLRKLAKRIQSHVPSKCDGAIIALVALGYTQARPSVTEAIQAAKTIEVLVARLNQKSTALSAALALGHLARIDDVAVMLSDDKTGACAGIVGMLQRRWFDGLRGEDGLQVLSKLLECERFKSAVLKAGAIDVLHTMVGSGHYGSTYAGLHYLRIIARFDEGGSALPSRETLRLVPQVVSALRVPYRRVQRIAMETLRLLFAQEDLRVPIVEGLLALLKDRHAGVLFATSTVLGFLASERSVRDRVLTEETFWNLSHEYYDGLSLEYDEKGRGPRTGEVYESVGRMIKLMQVPDRDESGALKVEDHREEEKRWPIRVSYELEKENRPVGQRIYREVWQEG</sequence>
<dbReference type="OrthoDB" id="538223at2759"/>
<evidence type="ECO:0000259" key="1">
    <source>
        <dbReference type="Pfam" id="PF09994"/>
    </source>
</evidence>
<dbReference type="Gene3D" id="1.25.10.10">
    <property type="entry name" value="Leucine-rich Repeat Variant"/>
    <property type="match status" value="2"/>
</dbReference>
<dbReference type="InterPro" id="IPR011989">
    <property type="entry name" value="ARM-like"/>
</dbReference>
<dbReference type="Pfam" id="PF09994">
    <property type="entry name" value="T6SS_Tle1-like_cat"/>
    <property type="match status" value="1"/>
</dbReference>
<dbReference type="EMBL" id="JAGFBS010000019">
    <property type="protein sequence ID" value="KAG6374205.1"/>
    <property type="molecule type" value="Genomic_DNA"/>
</dbReference>
<dbReference type="PANTHER" id="PTHR33840">
    <property type="match status" value="1"/>
</dbReference>
<reference evidence="2" key="1">
    <citation type="submission" date="2021-03" db="EMBL/GenBank/DDBJ databases">
        <title>Evolutionary innovations through gain and loss of genes in the ectomycorrhizal Boletales.</title>
        <authorList>
            <person name="Wu G."/>
            <person name="Miyauchi S."/>
            <person name="Morin E."/>
            <person name="Yang Z.-L."/>
            <person name="Xu J."/>
            <person name="Martin F.M."/>
        </authorList>
    </citation>
    <scope>NUCLEOTIDE SEQUENCE</scope>
    <source>
        <strain evidence="2">BR01</strain>
    </source>
</reference>